<dbReference type="InterPro" id="IPR000601">
    <property type="entry name" value="PKD_dom"/>
</dbReference>
<feature type="domain" description="PKD" evidence="2">
    <location>
        <begin position="887"/>
        <end position="940"/>
    </location>
</feature>
<dbReference type="PANTHER" id="PTHR42834">
    <property type="entry name" value="ENDONUCLEASE/EXONUCLEASE/PHOSPHATASE FAMILY PROTEIN (AFU_ORTHOLOGUE AFUA_3G09210)"/>
    <property type="match status" value="1"/>
</dbReference>
<dbReference type="AlphaFoldDB" id="A0A9X2J6A8"/>
<dbReference type="Pfam" id="PF00932">
    <property type="entry name" value="LTD"/>
    <property type="match status" value="1"/>
</dbReference>
<comment type="caution">
    <text evidence="4">The sequence shown here is derived from an EMBL/GenBank/DDBJ whole genome shotgun (WGS) entry which is preliminary data.</text>
</comment>
<evidence type="ECO:0000259" key="2">
    <source>
        <dbReference type="PROSITE" id="PS50093"/>
    </source>
</evidence>
<accession>A0A9X2J6A8</accession>
<dbReference type="NCBIfam" id="NF033681">
    <property type="entry name" value="ExeM_NucH_DNase"/>
    <property type="match status" value="1"/>
</dbReference>
<organism evidence="4 5">
    <name type="scientific">Microbulbifer okhotskensis</name>
    <dbReference type="NCBI Taxonomy" id="2926617"/>
    <lineage>
        <taxon>Bacteria</taxon>
        <taxon>Pseudomonadati</taxon>
        <taxon>Pseudomonadota</taxon>
        <taxon>Gammaproteobacteria</taxon>
        <taxon>Cellvibrionales</taxon>
        <taxon>Microbulbiferaceae</taxon>
        <taxon>Microbulbifer</taxon>
    </lineage>
</organism>
<dbReference type="CDD" id="cd04486">
    <property type="entry name" value="YhcR_OBF_like"/>
    <property type="match status" value="1"/>
</dbReference>
<dbReference type="GO" id="GO:0004519">
    <property type="term" value="F:endonuclease activity"/>
    <property type="evidence" value="ECO:0007669"/>
    <property type="project" value="UniProtKB-KW"/>
</dbReference>
<protein>
    <submittedName>
        <fullName evidence="4">ExeM/NucH family extracellular endonuclease</fullName>
    </submittedName>
</protein>
<proteinExistence type="predicted"/>
<name>A0A9X2J6A8_9GAMM</name>
<dbReference type="PROSITE" id="PS50093">
    <property type="entry name" value="PKD"/>
    <property type="match status" value="2"/>
</dbReference>
<dbReference type="CDD" id="cd10283">
    <property type="entry name" value="MnuA_DNase1-like"/>
    <property type="match status" value="1"/>
</dbReference>
<keyword evidence="4" id="KW-0378">Hydrolase</keyword>
<dbReference type="FunFam" id="3.60.10.10:FF:000072">
    <property type="entry name" value="Extracellular nuclease"/>
    <property type="match status" value="1"/>
</dbReference>
<evidence type="ECO:0000259" key="3">
    <source>
        <dbReference type="PROSITE" id="PS51841"/>
    </source>
</evidence>
<dbReference type="InterPro" id="IPR047971">
    <property type="entry name" value="ExeM-like"/>
</dbReference>
<dbReference type="InterPro" id="IPR013783">
    <property type="entry name" value="Ig-like_fold"/>
</dbReference>
<keyword evidence="4" id="KW-0255">Endonuclease</keyword>
<dbReference type="Gene3D" id="3.60.10.10">
    <property type="entry name" value="Endonuclease/exonuclease/phosphatase"/>
    <property type="match status" value="1"/>
</dbReference>
<feature type="domain" description="LTD" evidence="3">
    <location>
        <begin position="15"/>
        <end position="170"/>
    </location>
</feature>
<feature type="domain" description="PKD" evidence="2">
    <location>
        <begin position="801"/>
        <end position="859"/>
    </location>
</feature>
<dbReference type="InterPro" id="IPR022409">
    <property type="entry name" value="PKD/Chitinase_dom"/>
</dbReference>
<evidence type="ECO:0000313" key="5">
    <source>
        <dbReference type="Proteomes" id="UP001139028"/>
    </source>
</evidence>
<dbReference type="SUPFAM" id="SSF49299">
    <property type="entry name" value="PKD domain"/>
    <property type="match status" value="2"/>
</dbReference>
<dbReference type="EMBL" id="JALBWM010000054">
    <property type="protein sequence ID" value="MCO1335234.1"/>
    <property type="molecule type" value="Genomic_DNA"/>
</dbReference>
<dbReference type="Pfam" id="PF03372">
    <property type="entry name" value="Exo_endo_phos"/>
    <property type="match status" value="1"/>
</dbReference>
<evidence type="ECO:0000313" key="4">
    <source>
        <dbReference type="EMBL" id="MCO1335234.1"/>
    </source>
</evidence>
<dbReference type="Gene3D" id="2.60.40.10">
    <property type="entry name" value="Immunoglobulins"/>
    <property type="match status" value="2"/>
</dbReference>
<reference evidence="4" key="1">
    <citation type="journal article" date="2022" name="Arch. Microbiol.">
        <title>Microbulbifer okhotskensis sp. nov., isolated from a deep bottom sediment of the Okhotsk Sea.</title>
        <authorList>
            <person name="Romanenko L."/>
            <person name="Kurilenko V."/>
            <person name="Otstavnykh N."/>
            <person name="Velansky P."/>
            <person name="Isaeva M."/>
            <person name="Mikhailov V."/>
        </authorList>
    </citation>
    <scope>NUCLEOTIDE SEQUENCE</scope>
    <source>
        <strain evidence="4">OS29</strain>
    </source>
</reference>
<feature type="compositionally biased region" description="Polar residues" evidence="1">
    <location>
        <begin position="161"/>
        <end position="180"/>
    </location>
</feature>
<dbReference type="SMART" id="SM00089">
    <property type="entry name" value="PKD"/>
    <property type="match status" value="2"/>
</dbReference>
<dbReference type="InterPro" id="IPR001322">
    <property type="entry name" value="Lamin_tail_dom"/>
</dbReference>
<keyword evidence="4" id="KW-0540">Nuclease</keyword>
<evidence type="ECO:0000256" key="1">
    <source>
        <dbReference type="SAM" id="MobiDB-lite"/>
    </source>
</evidence>
<sequence>MKEIGLAALAALGLPFLAEEVQASDLVISEYIEGSSNNKALEIYNGTGAAVDLGNYSIELFFNGSSTAASTIVLGGSLADGAVYVFAHGSADTSILSVADRTYTSALFNGDDAVALSGPNGHIDVIGQIGADPGSQWGDSSLGTQNQTLVRDWSVTEGRTDGSSDFTPSAEWTSAGQDDFSNLGWHGEDGSGGGDDDIVLGECGDLSTLISQVQGSDFDSALAGERHEIEAVVVGSFQDVNSGLSGFFVQEEDSDQDGQINTSEGLFVHGKGFGVEVQPGDLVRVGGVVTEYYGFTELDEIDGVSICGDGYSVAAEEVSLPFASAEEQEQYEGMLVEFPQALMVNDHYNLGRYGEVTLANGRLYIPTHNNEPGVAAVAQEMANELNKVVLDDGSSVQNPEQVPYPVSGLSASNTLRSGDTVSGLRGVLGYSYGAYRVHPIEAPEFVSANLREGAPLLSGQGSLKIASFNVLNYFNGDGNGGGFPTSRGADTEEEFLRQRSKIISAILGLDADVIGLMEIENDGYGSDSAIQDLVNGLNAVTASEKYQLVNPDLTQLGTDEITVGMIYRSDRMMPVGGAVTTDSYPFDAGNRQPLLQAFRELASGEQMAVVVNHFKSKGSCPNDASLNDDQGDGQGCWNALRTEAADALVSWVDTDPTGAGIDRILVLGDLNSYARENPIATLKKEGYTDLLEVFGEGEAYSYVYSGQSGYLDHALASVMLAPLVTGVADWHINADEPRVLDYNTEHKTDEQQESFYSTDAFRASDHDPLVVELDLSADNIVPLAAFDWNVEGFKVDYIDSSADSDGTIVSWAWDFGDGAVSTEQYPSHRYDVAGSYSVILQVEDDRGAISAVEQIVQVEETVELHADFKVHSFLRWMWVEDRSSYDGEGRLSYEWGFGDGATHIGPWAVHRYSTGGSYEITLTLKDDVGNEDKAHRQIEVRKPFWL</sequence>
<dbReference type="SUPFAM" id="SSF56219">
    <property type="entry name" value="DNase I-like"/>
    <property type="match status" value="1"/>
</dbReference>
<dbReference type="RefSeq" id="WP_252468470.1">
    <property type="nucleotide sequence ID" value="NZ_JALBWM010000054.1"/>
</dbReference>
<dbReference type="InterPro" id="IPR036691">
    <property type="entry name" value="Endo/exonu/phosph_ase_sf"/>
</dbReference>
<dbReference type="Proteomes" id="UP001139028">
    <property type="component" value="Unassembled WGS sequence"/>
</dbReference>
<dbReference type="InterPro" id="IPR035986">
    <property type="entry name" value="PKD_dom_sf"/>
</dbReference>
<dbReference type="PROSITE" id="PS51841">
    <property type="entry name" value="LTD"/>
    <property type="match status" value="1"/>
</dbReference>
<dbReference type="PANTHER" id="PTHR42834:SF1">
    <property type="entry name" value="ENDONUCLEASE_EXONUCLEASE_PHOSPHATASE FAMILY PROTEIN (AFU_ORTHOLOGUE AFUA_3G09210)"/>
    <property type="match status" value="1"/>
</dbReference>
<dbReference type="InterPro" id="IPR005135">
    <property type="entry name" value="Endo/exonuclease/phosphatase"/>
</dbReference>
<gene>
    <name evidence="4" type="ORF">MO867_12915</name>
</gene>
<dbReference type="Pfam" id="PF18911">
    <property type="entry name" value="PKD_4"/>
    <property type="match status" value="2"/>
</dbReference>
<dbReference type="CDD" id="cd00146">
    <property type="entry name" value="PKD"/>
    <property type="match status" value="2"/>
</dbReference>
<feature type="region of interest" description="Disordered" evidence="1">
    <location>
        <begin position="157"/>
        <end position="193"/>
    </location>
</feature>
<keyword evidence="5" id="KW-1185">Reference proteome</keyword>